<dbReference type="InterPro" id="IPR010317">
    <property type="entry name" value="WxLIP_PGBD"/>
</dbReference>
<organism evidence="7 11">
    <name type="scientific">Lactiplantibacillus plantarum</name>
    <name type="common">Lactobacillus plantarum</name>
    <dbReference type="NCBI Taxonomy" id="1590"/>
    <lineage>
        <taxon>Bacteria</taxon>
        <taxon>Bacillati</taxon>
        <taxon>Bacillota</taxon>
        <taxon>Bacilli</taxon>
        <taxon>Lactobacillales</taxon>
        <taxon>Lactobacillaceae</taxon>
        <taxon>Lactiplantibacillus</taxon>
    </lineage>
</organism>
<evidence type="ECO:0000259" key="4">
    <source>
        <dbReference type="Pfam" id="PF11797"/>
    </source>
</evidence>
<dbReference type="InterPro" id="IPR021759">
    <property type="entry name" value="WxLIP_HBD"/>
</dbReference>
<keyword evidence="2" id="KW-0732">Signal</keyword>
<feature type="domain" description="WxL Interacting Protein host binding" evidence="4">
    <location>
        <begin position="160"/>
        <end position="296"/>
    </location>
</feature>
<evidence type="ECO:0000313" key="8">
    <source>
        <dbReference type="EMBL" id="QQM60817.1"/>
    </source>
</evidence>
<evidence type="ECO:0000256" key="2">
    <source>
        <dbReference type="SAM" id="SignalP"/>
    </source>
</evidence>
<dbReference type="OMA" id="PAFTNDN"/>
<dbReference type="EMBL" id="LUWI01000035">
    <property type="protein sequence ID" value="KZU01898.1"/>
    <property type="molecule type" value="Genomic_DNA"/>
</dbReference>
<dbReference type="PATRIC" id="fig|1590.142.peg.3053"/>
<feature type="domain" description="WxL Interacting Protein peptidoglycan binding" evidence="3">
    <location>
        <begin position="30"/>
        <end position="148"/>
    </location>
</feature>
<sequence length="337" mass="37368">MKKIFWQLIAVVSIVMAGLTMTARADDLNYTVQADLPDNQINQKVSYFDLKVTPGQTQNLTLTIKNSDSKEHRYTVSPNLAVTNNNGIIDYSQAKAKADDSLKFNIKTALSKSQVVTVPAKSSKKVTIKLTVPEKKFAGVALGGINIIQELSTKAKQSSSGMAINNQYAYVIGLQLRESDPSGIKPVMKLHAVKAKQRNYRNYVTANLQNNQPVIMHGLKIKSYVTKAGSSKKLLTTTKENMSMAPNSNFDFAVGDGTQQLKAGKYTLHLTATADKGKWQFTKNFTITDKEAQTLNDTAVTEKQSNYFWWFVALGALIVVLLGAIIWLLLKNRRRQD</sequence>
<dbReference type="EMBL" id="LUXO01000033">
    <property type="protein sequence ID" value="KZV01979.1"/>
    <property type="molecule type" value="Genomic_DNA"/>
</dbReference>
<evidence type="ECO:0000313" key="12">
    <source>
        <dbReference type="Proteomes" id="UP000595466"/>
    </source>
</evidence>
<evidence type="ECO:0000259" key="3">
    <source>
        <dbReference type="Pfam" id="PF06030"/>
    </source>
</evidence>
<dbReference type="EMBL" id="CP066817">
    <property type="protein sequence ID" value="QQM60817.1"/>
    <property type="molecule type" value="Genomic_DNA"/>
</dbReference>
<dbReference type="Proteomes" id="UP000094892">
    <property type="component" value="Unassembled WGS sequence"/>
</dbReference>
<protein>
    <submittedName>
        <fullName evidence="5">Cell surface protein</fullName>
    </submittedName>
    <submittedName>
        <fullName evidence="8">DUF3324 domain-containing protein</fullName>
    </submittedName>
</protein>
<evidence type="ECO:0000313" key="5">
    <source>
        <dbReference type="EMBL" id="KZU01898.1"/>
    </source>
</evidence>
<proteinExistence type="predicted"/>
<reference evidence="8 12" key="3">
    <citation type="submission" date="2020-12" db="EMBL/GenBank/DDBJ databases">
        <title>Whole genome sequencing of Lactobacillus plantarum PC518.</title>
        <authorList>
            <person name="Guo Q."/>
        </authorList>
    </citation>
    <scope>NUCLEOTIDE SEQUENCE [LARGE SCALE GENOMIC DNA]</scope>
    <source>
        <strain evidence="8 12">PC518</strain>
    </source>
</reference>
<dbReference type="EMBL" id="MCOL01000001">
    <property type="protein sequence ID" value="ODO63059.1"/>
    <property type="molecule type" value="Genomic_DNA"/>
</dbReference>
<feature type="signal peptide" evidence="2">
    <location>
        <begin position="1"/>
        <end position="25"/>
    </location>
</feature>
<name>A0A0G9FC84_LACPN</name>
<dbReference type="RefSeq" id="WP_003643035.1">
    <property type="nucleotide sequence ID" value="NZ_AP018405.1"/>
</dbReference>
<dbReference type="Proteomes" id="UP000076872">
    <property type="component" value="Unassembled WGS sequence"/>
</dbReference>
<keyword evidence="1" id="KW-1133">Transmembrane helix</keyword>
<dbReference type="Proteomes" id="UP000076989">
    <property type="component" value="Unassembled WGS sequence"/>
</dbReference>
<evidence type="ECO:0000313" key="9">
    <source>
        <dbReference type="Proteomes" id="UP000076872"/>
    </source>
</evidence>
<dbReference type="AlphaFoldDB" id="A0A0G9FC84"/>
<feature type="transmembrane region" description="Helical" evidence="1">
    <location>
        <begin position="307"/>
        <end position="330"/>
    </location>
</feature>
<evidence type="ECO:0000313" key="6">
    <source>
        <dbReference type="EMBL" id="KZV01979.1"/>
    </source>
</evidence>
<dbReference type="GeneID" id="77216500"/>
<dbReference type="Pfam" id="PF11797">
    <property type="entry name" value="WxLIP_HBD"/>
    <property type="match status" value="1"/>
</dbReference>
<evidence type="ECO:0000313" key="11">
    <source>
        <dbReference type="Proteomes" id="UP000094892"/>
    </source>
</evidence>
<accession>A0A0G9FC84</accession>
<dbReference type="Pfam" id="PF06030">
    <property type="entry name" value="WxLIP_PGBD"/>
    <property type="match status" value="1"/>
</dbReference>
<evidence type="ECO:0000256" key="1">
    <source>
        <dbReference type="SAM" id="Phobius"/>
    </source>
</evidence>
<gene>
    <name evidence="8" type="ORF">JH395_14075</name>
    <name evidence="7" type="ORF">LPJSA22_03081</name>
    <name evidence="6" type="ORF">NAB2_2599</name>
    <name evidence="5" type="ORF">Nizo2260_2705</name>
</gene>
<reference evidence="9 10" key="1">
    <citation type="submission" date="2016-03" db="EMBL/GenBank/DDBJ databases">
        <title>Comparative genomics of 54 Lactobacillus plantarum strains reveals genomic uncoupling from niche constraints.</title>
        <authorList>
            <person name="Martino M.E."/>
        </authorList>
    </citation>
    <scope>NUCLEOTIDE SEQUENCE [LARGE SCALE GENOMIC DNA]</scope>
    <source>
        <strain evidence="6 9">NAB2</strain>
        <strain evidence="5 10">Nizo2260</strain>
    </source>
</reference>
<feature type="chain" id="PRO_5015039555" evidence="2">
    <location>
        <begin position="26"/>
        <end position="337"/>
    </location>
</feature>
<dbReference type="Proteomes" id="UP000595466">
    <property type="component" value="Chromosome"/>
</dbReference>
<keyword evidence="1" id="KW-0472">Membrane</keyword>
<evidence type="ECO:0000313" key="10">
    <source>
        <dbReference type="Proteomes" id="UP000076989"/>
    </source>
</evidence>
<dbReference type="Gene3D" id="2.60.40.1710">
    <property type="entry name" value="Subtilisin-like superfamily"/>
    <property type="match status" value="1"/>
</dbReference>
<keyword evidence="1" id="KW-0812">Transmembrane</keyword>
<reference evidence="7 11" key="2">
    <citation type="submission" date="2016-08" db="EMBL/GenBank/DDBJ databases">
        <title>Genome sequencing of Lactobacillus plantarum JSA22, isolated from fermented soybean paste.</title>
        <authorList>
            <person name="Choi H.S."/>
        </authorList>
    </citation>
    <scope>NUCLEOTIDE SEQUENCE [LARGE SCALE GENOMIC DNA]</scope>
    <source>
        <strain evidence="7 11">JSA22</strain>
    </source>
</reference>
<evidence type="ECO:0000313" key="7">
    <source>
        <dbReference type="EMBL" id="ODO63059.1"/>
    </source>
</evidence>